<evidence type="ECO:0000313" key="5">
    <source>
        <dbReference type="EnsemblPlants" id="KQK23860"/>
    </source>
</evidence>
<feature type="compositionally biased region" description="Polar residues" evidence="2">
    <location>
        <begin position="9"/>
        <end position="24"/>
    </location>
</feature>
<dbReference type="GeneID" id="104581892"/>
<dbReference type="PANTHER" id="PTHR45730:SF108">
    <property type="entry name" value="PROTEIN LATE FLOWERING"/>
    <property type="match status" value="1"/>
</dbReference>
<evidence type="ECO:0000313" key="6">
    <source>
        <dbReference type="Proteomes" id="UP000008810"/>
    </source>
</evidence>
<evidence type="ECO:0000256" key="1">
    <source>
        <dbReference type="PROSITE-ProRule" id="PRU00042"/>
    </source>
</evidence>
<keyword evidence="1" id="KW-0862">Zinc</keyword>
<reference evidence="4 5" key="1">
    <citation type="journal article" date="2010" name="Nature">
        <title>Genome sequencing and analysis of the model grass Brachypodium distachyon.</title>
        <authorList>
            <consortium name="International Brachypodium Initiative"/>
        </authorList>
    </citation>
    <scope>NUCLEOTIDE SEQUENCE [LARGE SCALE GENOMIC DNA]</scope>
    <source>
        <strain evidence="4 5">Bd21</strain>
    </source>
</reference>
<dbReference type="OMA" id="KPSWQLQ"/>
<feature type="region of interest" description="Disordered" evidence="2">
    <location>
        <begin position="1"/>
        <end position="25"/>
    </location>
</feature>
<feature type="domain" description="C2H2-type" evidence="3">
    <location>
        <begin position="33"/>
        <end position="60"/>
    </location>
</feature>
<keyword evidence="1" id="KW-0479">Metal-binding</keyword>
<reference evidence="5" key="3">
    <citation type="submission" date="2018-08" db="UniProtKB">
        <authorList>
            <consortium name="EnsemblPlants"/>
        </authorList>
    </citation>
    <scope>IDENTIFICATION</scope>
    <source>
        <strain evidence="5">cv. Bd21</strain>
    </source>
</reference>
<dbReference type="InterPro" id="IPR013087">
    <property type="entry name" value="Znf_C2H2_type"/>
</dbReference>
<dbReference type="PANTHER" id="PTHR45730">
    <property type="entry name" value="ZINC FINGER PROTEIN JAGGED"/>
    <property type="match status" value="1"/>
</dbReference>
<dbReference type="InterPro" id="IPR036236">
    <property type="entry name" value="Znf_C2H2_sf"/>
</dbReference>
<evidence type="ECO:0000313" key="4">
    <source>
        <dbReference type="EMBL" id="KQK23860.1"/>
    </source>
</evidence>
<dbReference type="GO" id="GO:0003700">
    <property type="term" value="F:DNA-binding transcription factor activity"/>
    <property type="evidence" value="ECO:0007669"/>
    <property type="project" value="InterPro"/>
</dbReference>
<evidence type="ECO:0000256" key="2">
    <source>
        <dbReference type="SAM" id="MobiDB-lite"/>
    </source>
</evidence>
<proteinExistence type="predicted"/>
<dbReference type="GO" id="GO:0008270">
    <property type="term" value="F:zinc ion binding"/>
    <property type="evidence" value="ECO:0007669"/>
    <property type="project" value="UniProtKB-KW"/>
</dbReference>
<feature type="region of interest" description="Disordered" evidence="2">
    <location>
        <begin position="48"/>
        <end position="132"/>
    </location>
</feature>
<dbReference type="KEGG" id="bdi:104581892"/>
<dbReference type="Gramene" id="KQK23860">
    <property type="protein sequence ID" value="KQK23860"/>
    <property type="gene ID" value="BRADI_1g76580v3"/>
</dbReference>
<sequence>MERRAKQKPSWQLQAAADIQTSPAAPTAQRRLFRCLFCDKTFLKSQALGGHQNAHREESQMLAAASDPYGAADGRPSDPTVASHGADADAGQDQDGELLTPRRGFTLPDGGGHVVVRRPRASGEELDLELRL</sequence>
<accession>I1HA73</accession>
<protein>
    <recommendedName>
        <fullName evidence="3">C2H2-type domain-containing protein</fullName>
    </recommendedName>
</protein>
<dbReference type="InterPro" id="IPR045320">
    <property type="entry name" value="JAGGED/SL1-like"/>
</dbReference>
<dbReference type="SUPFAM" id="SSF57667">
    <property type="entry name" value="beta-beta-alpha zinc fingers"/>
    <property type="match status" value="1"/>
</dbReference>
<dbReference type="Proteomes" id="UP000008810">
    <property type="component" value="Chromosome 1"/>
</dbReference>
<dbReference type="PROSITE" id="PS50157">
    <property type="entry name" value="ZINC_FINGER_C2H2_2"/>
    <property type="match status" value="1"/>
</dbReference>
<dbReference type="HOGENOM" id="CLU_084324_4_0_1"/>
<name>I1HA73_BRADI</name>
<evidence type="ECO:0000259" key="3">
    <source>
        <dbReference type="PROSITE" id="PS50157"/>
    </source>
</evidence>
<keyword evidence="1" id="KW-0863">Zinc-finger</keyword>
<dbReference type="RefSeq" id="XP_010229268.1">
    <property type="nucleotide sequence ID" value="XM_010230966.3"/>
</dbReference>
<dbReference type="EMBL" id="CM000880">
    <property type="protein sequence ID" value="KQK23860.1"/>
    <property type="molecule type" value="Genomic_DNA"/>
</dbReference>
<dbReference type="STRING" id="15368.I1HA73"/>
<dbReference type="AlphaFoldDB" id="I1HA73"/>
<dbReference type="PROSITE" id="PS00028">
    <property type="entry name" value="ZINC_FINGER_C2H2_1"/>
    <property type="match status" value="1"/>
</dbReference>
<dbReference type="EnsemblPlants" id="KQK23860">
    <property type="protein sequence ID" value="KQK23860"/>
    <property type="gene ID" value="BRADI_1g76580v3"/>
</dbReference>
<dbReference type="OrthoDB" id="692117at2759"/>
<dbReference type="Gene3D" id="3.30.160.60">
    <property type="entry name" value="Classic Zinc Finger"/>
    <property type="match status" value="1"/>
</dbReference>
<organism evidence="4">
    <name type="scientific">Brachypodium distachyon</name>
    <name type="common">Purple false brome</name>
    <name type="synonym">Trachynia distachya</name>
    <dbReference type="NCBI Taxonomy" id="15368"/>
    <lineage>
        <taxon>Eukaryota</taxon>
        <taxon>Viridiplantae</taxon>
        <taxon>Streptophyta</taxon>
        <taxon>Embryophyta</taxon>
        <taxon>Tracheophyta</taxon>
        <taxon>Spermatophyta</taxon>
        <taxon>Magnoliopsida</taxon>
        <taxon>Liliopsida</taxon>
        <taxon>Poales</taxon>
        <taxon>Poaceae</taxon>
        <taxon>BOP clade</taxon>
        <taxon>Pooideae</taxon>
        <taxon>Stipodae</taxon>
        <taxon>Brachypodieae</taxon>
        <taxon>Brachypodium</taxon>
    </lineage>
</organism>
<reference evidence="4" key="2">
    <citation type="submission" date="2017-06" db="EMBL/GenBank/DDBJ databases">
        <title>WGS assembly of Brachypodium distachyon.</title>
        <authorList>
            <consortium name="The International Brachypodium Initiative"/>
            <person name="Lucas S."/>
            <person name="Harmon-Smith M."/>
            <person name="Lail K."/>
            <person name="Tice H."/>
            <person name="Grimwood J."/>
            <person name="Bruce D."/>
            <person name="Barry K."/>
            <person name="Shu S."/>
            <person name="Lindquist E."/>
            <person name="Wang M."/>
            <person name="Pitluck S."/>
            <person name="Vogel J.P."/>
            <person name="Garvin D.F."/>
            <person name="Mockler T.C."/>
            <person name="Schmutz J."/>
            <person name="Rokhsar D."/>
            <person name="Bevan M.W."/>
        </authorList>
    </citation>
    <scope>NUCLEOTIDE SEQUENCE</scope>
    <source>
        <strain evidence="4">Bd21</strain>
    </source>
</reference>
<gene>
    <name evidence="5" type="primary">LOC104581892</name>
    <name evidence="4" type="ORF">BRADI_1g76580v3</name>
</gene>
<keyword evidence="6" id="KW-1185">Reference proteome</keyword>